<keyword evidence="10 13" id="KW-0472">Membrane</keyword>
<evidence type="ECO:0000256" key="2">
    <source>
        <dbReference type="ARBA" id="ARBA00006526"/>
    </source>
</evidence>
<dbReference type="InterPro" id="IPR011527">
    <property type="entry name" value="ABC1_TM_dom"/>
</dbReference>
<keyword evidence="7" id="KW-0547">Nucleotide-binding</keyword>
<dbReference type="Gene3D" id="1.20.1560.10">
    <property type="entry name" value="ABC transporter type 1, transmembrane domain"/>
    <property type="match status" value="1"/>
</dbReference>
<dbReference type="InterPro" id="IPR003439">
    <property type="entry name" value="ABC_transporter-like_ATP-bd"/>
</dbReference>
<dbReference type="EC" id="7.6.2.2" evidence="3"/>
<feature type="domain" description="ABC transmembrane type-1" evidence="15">
    <location>
        <begin position="20"/>
        <end position="303"/>
    </location>
</feature>
<dbReference type="SUPFAM" id="SSF90123">
    <property type="entry name" value="ABC transporter transmembrane region"/>
    <property type="match status" value="1"/>
</dbReference>
<keyword evidence="5" id="KW-1003">Cell membrane</keyword>
<evidence type="ECO:0000256" key="11">
    <source>
        <dbReference type="ARBA" id="ARBA00034018"/>
    </source>
</evidence>
<gene>
    <name evidence="16" type="ORF">HNR50_000995</name>
</gene>
<evidence type="ECO:0000256" key="6">
    <source>
        <dbReference type="ARBA" id="ARBA00022692"/>
    </source>
</evidence>
<proteinExistence type="inferred from homology"/>
<dbReference type="RefSeq" id="WP_184744492.1">
    <property type="nucleotide sequence ID" value="NZ_JACHGJ010000002.1"/>
</dbReference>
<dbReference type="PANTHER" id="PTHR43394:SF1">
    <property type="entry name" value="ATP-BINDING CASSETTE SUB-FAMILY B MEMBER 10, MITOCHONDRIAL"/>
    <property type="match status" value="1"/>
</dbReference>
<dbReference type="FunFam" id="3.40.50.300:FF:000221">
    <property type="entry name" value="Multidrug ABC transporter ATP-binding protein"/>
    <property type="match status" value="1"/>
</dbReference>
<dbReference type="Pfam" id="PF00005">
    <property type="entry name" value="ABC_tran"/>
    <property type="match status" value="1"/>
</dbReference>
<dbReference type="AlphaFoldDB" id="A0A841R821"/>
<dbReference type="InterPro" id="IPR039421">
    <property type="entry name" value="Type_1_exporter"/>
</dbReference>
<evidence type="ECO:0000256" key="8">
    <source>
        <dbReference type="ARBA" id="ARBA00022840"/>
    </source>
</evidence>
<feature type="transmembrane region" description="Helical" evidence="13">
    <location>
        <begin position="134"/>
        <end position="154"/>
    </location>
</feature>
<dbReference type="GO" id="GO:0016887">
    <property type="term" value="F:ATP hydrolysis activity"/>
    <property type="evidence" value="ECO:0007669"/>
    <property type="project" value="InterPro"/>
</dbReference>
<evidence type="ECO:0000256" key="3">
    <source>
        <dbReference type="ARBA" id="ARBA00012191"/>
    </source>
</evidence>
<feature type="domain" description="ABC transporter" evidence="14">
    <location>
        <begin position="336"/>
        <end position="571"/>
    </location>
</feature>
<feature type="transmembrane region" description="Helical" evidence="13">
    <location>
        <begin position="56"/>
        <end position="78"/>
    </location>
</feature>
<dbReference type="Pfam" id="PF00664">
    <property type="entry name" value="ABC_membrane"/>
    <property type="match status" value="1"/>
</dbReference>
<keyword evidence="4" id="KW-0813">Transport</keyword>
<dbReference type="GO" id="GO:0015421">
    <property type="term" value="F:ABC-type oligopeptide transporter activity"/>
    <property type="evidence" value="ECO:0007669"/>
    <property type="project" value="TreeGrafter"/>
</dbReference>
<comment type="caution">
    <text evidence="16">The sequence shown here is derived from an EMBL/GenBank/DDBJ whole genome shotgun (WGS) entry which is preliminary data.</text>
</comment>
<dbReference type="SUPFAM" id="SSF52540">
    <property type="entry name" value="P-loop containing nucleoside triphosphate hydrolases"/>
    <property type="match status" value="1"/>
</dbReference>
<dbReference type="GO" id="GO:0008559">
    <property type="term" value="F:ABC-type xenobiotic transporter activity"/>
    <property type="evidence" value="ECO:0007669"/>
    <property type="project" value="UniProtKB-EC"/>
</dbReference>
<evidence type="ECO:0000256" key="1">
    <source>
        <dbReference type="ARBA" id="ARBA00004651"/>
    </source>
</evidence>
<feature type="transmembrane region" description="Helical" evidence="13">
    <location>
        <begin position="160"/>
        <end position="178"/>
    </location>
</feature>
<comment type="catalytic activity">
    <reaction evidence="11">
        <text>ATP + H2O + xenobioticSide 1 = ADP + phosphate + xenobioticSide 2.</text>
        <dbReference type="EC" id="7.6.2.2"/>
    </reaction>
</comment>
<reference evidence="16 17" key="1">
    <citation type="submission" date="2020-08" db="EMBL/GenBank/DDBJ databases">
        <title>Genomic Encyclopedia of Type Strains, Phase IV (KMG-IV): sequencing the most valuable type-strain genomes for metagenomic binning, comparative biology and taxonomic classification.</title>
        <authorList>
            <person name="Goeker M."/>
        </authorList>
    </citation>
    <scope>NUCLEOTIDE SEQUENCE [LARGE SCALE GENOMIC DNA]</scope>
    <source>
        <strain evidence="16 17">DSM 2461</strain>
    </source>
</reference>
<accession>A0A841R821</accession>
<dbReference type="InterPro" id="IPR017871">
    <property type="entry name" value="ABC_transporter-like_CS"/>
</dbReference>
<feature type="transmembrane region" description="Helical" evidence="13">
    <location>
        <begin position="241"/>
        <end position="268"/>
    </location>
</feature>
<evidence type="ECO:0000256" key="13">
    <source>
        <dbReference type="SAM" id="Phobius"/>
    </source>
</evidence>
<evidence type="ECO:0000313" key="16">
    <source>
        <dbReference type="EMBL" id="MBB6479337.1"/>
    </source>
</evidence>
<dbReference type="FunFam" id="1.20.1560.10:FF:000011">
    <property type="entry name" value="Multidrug ABC transporter ATP-binding protein"/>
    <property type="match status" value="1"/>
</dbReference>
<comment type="subcellular location">
    <subcellularLocation>
        <location evidence="1">Cell membrane</location>
        <topology evidence="1">Multi-pass membrane protein</topology>
    </subcellularLocation>
</comment>
<dbReference type="GO" id="GO:0005524">
    <property type="term" value="F:ATP binding"/>
    <property type="evidence" value="ECO:0007669"/>
    <property type="project" value="UniProtKB-KW"/>
</dbReference>
<dbReference type="PANTHER" id="PTHR43394">
    <property type="entry name" value="ATP-DEPENDENT PERMEASE MDL1, MITOCHONDRIAL"/>
    <property type="match status" value="1"/>
</dbReference>
<keyword evidence="17" id="KW-1185">Reference proteome</keyword>
<dbReference type="Gene3D" id="3.40.50.300">
    <property type="entry name" value="P-loop containing nucleotide triphosphate hydrolases"/>
    <property type="match status" value="1"/>
</dbReference>
<dbReference type="InterPro" id="IPR003593">
    <property type="entry name" value="AAA+_ATPase"/>
</dbReference>
<dbReference type="PROSITE" id="PS00211">
    <property type="entry name" value="ABC_TRANSPORTER_1"/>
    <property type="match status" value="1"/>
</dbReference>
<dbReference type="PROSITE" id="PS50929">
    <property type="entry name" value="ABC_TM1F"/>
    <property type="match status" value="1"/>
</dbReference>
<evidence type="ECO:0000256" key="12">
    <source>
        <dbReference type="ARBA" id="ARBA00074518"/>
    </source>
</evidence>
<dbReference type="InterPro" id="IPR036640">
    <property type="entry name" value="ABC1_TM_sf"/>
</dbReference>
<feature type="transmembrane region" description="Helical" evidence="13">
    <location>
        <begin position="280"/>
        <end position="301"/>
    </location>
</feature>
<dbReference type="InterPro" id="IPR027417">
    <property type="entry name" value="P-loop_NTPase"/>
</dbReference>
<sequence length="580" mass="64899">MLNEYKTVTPYVKKYWYNYVLGLAFLFLTNAGQLLIPQVLRQSVDVIYNGGSSDGLILRNTLLIIGLAVLVALGRFFWRFFIHGASRRIEAALRRRLFDHLLLLGHNFFNKHKTGDIMARATNDLNHIRMATGMALIAFADGLFMSMAILIILFRQNVSLAGLTILPLPIITLIILFFGRMIGPLFRKVQNRFSALSGHVQEALTGVRVIKAFNREDFFAREFEEKNDDYRDANMSLVKIWGLYFPIIAFLSGISTVLLLIFGGQAVISGSFSPGDFTAFLSYLGMLVWPLLGAGFTVNMIQRGGASLKRINEILDFEPLIRNVEEPIERIRSSEISVNNLTYTHEGEDEPVLEDISFNLKEGEILGILGRTGSGKSTLLNLLTRQYDPPEWSILLDGVDVRMYEINALRRYFGLVPQENFLFSTTIEENISFGIPEADHEAVLAAAQLSTIDRDVEAFPRKWETEVGERGVTLSGGQKQRVAISRALILDPPVLVFDDALSAVDTETESKILKHLLQERAGKTSIVVSHRISTLQYADKVIVLDKGKIVESGTPGELLGNDGIYSDIARLQNFEASEEN</sequence>
<evidence type="ECO:0000313" key="17">
    <source>
        <dbReference type="Proteomes" id="UP000587760"/>
    </source>
</evidence>
<feature type="transmembrane region" description="Helical" evidence="13">
    <location>
        <begin position="16"/>
        <end position="36"/>
    </location>
</feature>
<evidence type="ECO:0000256" key="5">
    <source>
        <dbReference type="ARBA" id="ARBA00022475"/>
    </source>
</evidence>
<evidence type="ECO:0000256" key="7">
    <source>
        <dbReference type="ARBA" id="ARBA00022741"/>
    </source>
</evidence>
<evidence type="ECO:0000256" key="10">
    <source>
        <dbReference type="ARBA" id="ARBA00023136"/>
    </source>
</evidence>
<organism evidence="16 17">
    <name type="scientific">Spirochaeta isovalerica</name>
    <dbReference type="NCBI Taxonomy" id="150"/>
    <lineage>
        <taxon>Bacteria</taxon>
        <taxon>Pseudomonadati</taxon>
        <taxon>Spirochaetota</taxon>
        <taxon>Spirochaetia</taxon>
        <taxon>Spirochaetales</taxon>
        <taxon>Spirochaetaceae</taxon>
        <taxon>Spirochaeta</taxon>
    </lineage>
</organism>
<evidence type="ECO:0000256" key="4">
    <source>
        <dbReference type="ARBA" id="ARBA00022448"/>
    </source>
</evidence>
<dbReference type="SMART" id="SM00382">
    <property type="entry name" value="AAA"/>
    <property type="match status" value="1"/>
</dbReference>
<name>A0A841R821_9SPIO</name>
<dbReference type="CDD" id="cd18541">
    <property type="entry name" value="ABC_6TM_TmrB_like"/>
    <property type="match status" value="1"/>
</dbReference>
<keyword evidence="8 16" id="KW-0067">ATP-binding</keyword>
<protein>
    <recommendedName>
        <fullName evidence="12">Multidrug resistance-like ATP-binding protein MdlA</fullName>
        <ecNumber evidence="3">7.6.2.2</ecNumber>
    </recommendedName>
</protein>
<keyword evidence="6 13" id="KW-0812">Transmembrane</keyword>
<dbReference type="EMBL" id="JACHGJ010000002">
    <property type="protein sequence ID" value="MBB6479337.1"/>
    <property type="molecule type" value="Genomic_DNA"/>
</dbReference>
<dbReference type="Proteomes" id="UP000587760">
    <property type="component" value="Unassembled WGS sequence"/>
</dbReference>
<evidence type="ECO:0000259" key="15">
    <source>
        <dbReference type="PROSITE" id="PS50929"/>
    </source>
</evidence>
<dbReference type="GO" id="GO:0005886">
    <property type="term" value="C:plasma membrane"/>
    <property type="evidence" value="ECO:0007669"/>
    <property type="project" value="UniProtKB-SubCell"/>
</dbReference>
<keyword evidence="9 13" id="KW-1133">Transmembrane helix</keyword>
<evidence type="ECO:0000256" key="9">
    <source>
        <dbReference type="ARBA" id="ARBA00022989"/>
    </source>
</evidence>
<evidence type="ECO:0000259" key="14">
    <source>
        <dbReference type="PROSITE" id="PS50893"/>
    </source>
</evidence>
<dbReference type="PROSITE" id="PS50893">
    <property type="entry name" value="ABC_TRANSPORTER_2"/>
    <property type="match status" value="1"/>
</dbReference>
<comment type="similarity">
    <text evidence="2">Belongs to the ABC transporter superfamily. Drug exporter-2 (TC 3.A.1.117) family.</text>
</comment>